<dbReference type="PROSITE" id="PS01195">
    <property type="entry name" value="PEPT_TRNA_HYDROL_1"/>
    <property type="match status" value="1"/>
</dbReference>
<dbReference type="RefSeq" id="WP_406832199.1">
    <property type="nucleotide sequence ID" value="NZ_CP157483.1"/>
</dbReference>
<dbReference type="SUPFAM" id="SSF53178">
    <property type="entry name" value="Peptidyl-tRNA hydrolase-like"/>
    <property type="match status" value="1"/>
</dbReference>
<keyword evidence="3 8" id="KW-0378">Hydrolase</keyword>
<comment type="catalytic activity">
    <reaction evidence="6 8 9">
        <text>an N-acyl-L-alpha-aminoacyl-tRNA + H2O = an N-acyl-L-amino acid + a tRNA + H(+)</text>
        <dbReference type="Rhea" id="RHEA:54448"/>
        <dbReference type="Rhea" id="RHEA-COMP:10123"/>
        <dbReference type="Rhea" id="RHEA-COMP:13883"/>
        <dbReference type="ChEBI" id="CHEBI:15377"/>
        <dbReference type="ChEBI" id="CHEBI:15378"/>
        <dbReference type="ChEBI" id="CHEBI:59874"/>
        <dbReference type="ChEBI" id="CHEBI:78442"/>
        <dbReference type="ChEBI" id="CHEBI:138191"/>
        <dbReference type="EC" id="3.1.1.29"/>
    </reaction>
</comment>
<keyword evidence="8" id="KW-0963">Cytoplasm</keyword>
<dbReference type="AlphaFoldDB" id="A0AAU7JWL4"/>
<dbReference type="GO" id="GO:0004045">
    <property type="term" value="F:peptidyl-tRNA hydrolase activity"/>
    <property type="evidence" value="ECO:0007669"/>
    <property type="project" value="UniProtKB-UniRule"/>
</dbReference>
<dbReference type="HAMAP" id="MF_00083">
    <property type="entry name" value="Pept_tRNA_hydro_bact"/>
    <property type="match status" value="1"/>
</dbReference>
<dbReference type="PANTHER" id="PTHR17224">
    <property type="entry name" value="PEPTIDYL-TRNA HYDROLASE"/>
    <property type="match status" value="1"/>
</dbReference>
<evidence type="ECO:0000256" key="2">
    <source>
        <dbReference type="ARBA" id="ARBA00022555"/>
    </source>
</evidence>
<dbReference type="FunFam" id="3.40.50.1470:FF:000001">
    <property type="entry name" value="Peptidyl-tRNA hydrolase"/>
    <property type="match status" value="1"/>
</dbReference>
<proteinExistence type="inferred from homology"/>
<dbReference type="GO" id="GO:0000049">
    <property type="term" value="F:tRNA binding"/>
    <property type="evidence" value="ECO:0007669"/>
    <property type="project" value="UniProtKB-UniRule"/>
</dbReference>
<evidence type="ECO:0000256" key="6">
    <source>
        <dbReference type="ARBA" id="ARBA00048707"/>
    </source>
</evidence>
<sequence length="200" mass="20998">MSADGTWLVVGLGNPGPTYAGNRHNVGAMVVDELARRGSATLTKHKARAVAATIRIGTLPGGAPGPRAVVGVPLSYMNESGGPVKALMSFFSVDPDHLLVVHDELDIPAGEVRLKKGGGEGGHNGLRSISSSLGTKDYLRVRVGIGRPPGRMDAADFVLRDFSPTERKELPFLLDDAADAVELVVTEGLLTAQQKFHSPA</sequence>
<evidence type="ECO:0000256" key="7">
    <source>
        <dbReference type="ARBA" id="ARBA00050038"/>
    </source>
</evidence>
<reference evidence="11" key="1">
    <citation type="submission" date="2024-05" db="EMBL/GenBank/DDBJ databases">
        <authorList>
            <person name="Kim S."/>
            <person name="Heo J."/>
            <person name="Choi H."/>
            <person name="Choi Y."/>
            <person name="Kwon S.-W."/>
            <person name="Kim Y."/>
        </authorList>
    </citation>
    <scope>NUCLEOTIDE SEQUENCE</scope>
    <source>
        <strain evidence="11">KACC 23699</strain>
    </source>
</reference>
<protein>
    <recommendedName>
        <fullName evidence="7 8">Peptidyl-tRNA hydrolase</fullName>
        <shortName evidence="8">Pth</shortName>
        <ecNumber evidence="1 8">3.1.1.29</ecNumber>
    </recommendedName>
</protein>
<evidence type="ECO:0000256" key="10">
    <source>
        <dbReference type="RuleBase" id="RU004320"/>
    </source>
</evidence>
<feature type="binding site" evidence="8">
    <location>
        <position position="76"/>
    </location>
    <ligand>
        <name>tRNA</name>
        <dbReference type="ChEBI" id="CHEBI:17843"/>
    </ligand>
</feature>
<dbReference type="Pfam" id="PF01195">
    <property type="entry name" value="Pept_tRNA_hydro"/>
    <property type="match status" value="1"/>
</dbReference>
<organism evidence="11">
    <name type="scientific">Pedococcus sp. KACC 23699</name>
    <dbReference type="NCBI Taxonomy" id="3149228"/>
    <lineage>
        <taxon>Bacteria</taxon>
        <taxon>Bacillati</taxon>
        <taxon>Actinomycetota</taxon>
        <taxon>Actinomycetes</taxon>
        <taxon>Micrococcales</taxon>
        <taxon>Intrasporangiaceae</taxon>
        <taxon>Pedococcus</taxon>
    </lineage>
</organism>
<evidence type="ECO:0000256" key="9">
    <source>
        <dbReference type="RuleBase" id="RU000673"/>
    </source>
</evidence>
<evidence type="ECO:0000256" key="3">
    <source>
        <dbReference type="ARBA" id="ARBA00022801"/>
    </source>
</evidence>
<accession>A0AAU7JWL4</accession>
<dbReference type="InterPro" id="IPR036416">
    <property type="entry name" value="Pept_tRNA_hydro_sf"/>
</dbReference>
<dbReference type="GO" id="GO:0005737">
    <property type="term" value="C:cytoplasm"/>
    <property type="evidence" value="ECO:0007669"/>
    <property type="project" value="UniProtKB-SubCell"/>
</dbReference>
<feature type="binding site" evidence="8">
    <location>
        <position position="78"/>
    </location>
    <ligand>
        <name>tRNA</name>
        <dbReference type="ChEBI" id="CHEBI:17843"/>
    </ligand>
</feature>
<keyword evidence="2 8" id="KW-0820">tRNA-binding</keyword>
<evidence type="ECO:0000256" key="4">
    <source>
        <dbReference type="ARBA" id="ARBA00022884"/>
    </source>
</evidence>
<feature type="site" description="Discriminates between blocked and unblocked aminoacyl-tRNA" evidence="8">
    <location>
        <position position="14"/>
    </location>
</feature>
<dbReference type="InterPro" id="IPR001328">
    <property type="entry name" value="Pept_tRNA_hydro"/>
</dbReference>
<feature type="site" description="Stabilizes the basic form of H active site to accept a proton" evidence="8">
    <location>
        <position position="103"/>
    </location>
</feature>
<evidence type="ECO:0000256" key="5">
    <source>
        <dbReference type="ARBA" id="ARBA00038063"/>
    </source>
</evidence>
<dbReference type="GO" id="GO:0006515">
    <property type="term" value="P:protein quality control for misfolded or incompletely synthesized proteins"/>
    <property type="evidence" value="ECO:0007669"/>
    <property type="project" value="UniProtKB-UniRule"/>
</dbReference>
<comment type="subcellular location">
    <subcellularLocation>
        <location evidence="8">Cytoplasm</location>
    </subcellularLocation>
</comment>
<comment type="subunit">
    <text evidence="8">Monomer.</text>
</comment>
<comment type="function">
    <text evidence="8">Hydrolyzes ribosome-free peptidyl-tRNAs (with 1 or more amino acids incorporated), which drop off the ribosome during protein synthesis, or as a result of ribosome stalling.</text>
</comment>
<dbReference type="CDD" id="cd00462">
    <property type="entry name" value="PTH"/>
    <property type="match status" value="1"/>
</dbReference>
<evidence type="ECO:0000256" key="8">
    <source>
        <dbReference type="HAMAP-Rule" id="MF_00083"/>
    </source>
</evidence>
<feature type="active site" description="Proton acceptor" evidence="8">
    <location>
        <position position="24"/>
    </location>
</feature>
<dbReference type="GO" id="GO:0072344">
    <property type="term" value="P:rescue of stalled ribosome"/>
    <property type="evidence" value="ECO:0007669"/>
    <property type="project" value="UniProtKB-UniRule"/>
</dbReference>
<keyword evidence="4 8" id="KW-0694">RNA-binding</keyword>
<dbReference type="InterPro" id="IPR018171">
    <property type="entry name" value="Pept_tRNA_hydro_CS"/>
</dbReference>
<dbReference type="PROSITE" id="PS01196">
    <property type="entry name" value="PEPT_TRNA_HYDROL_2"/>
    <property type="match status" value="1"/>
</dbReference>
<feature type="binding site" evidence="8">
    <location>
        <position position="124"/>
    </location>
    <ligand>
        <name>tRNA</name>
        <dbReference type="ChEBI" id="CHEBI:17843"/>
    </ligand>
</feature>
<evidence type="ECO:0000256" key="1">
    <source>
        <dbReference type="ARBA" id="ARBA00013260"/>
    </source>
</evidence>
<evidence type="ECO:0000313" key="11">
    <source>
        <dbReference type="EMBL" id="XBO44715.1"/>
    </source>
</evidence>
<name>A0AAU7JWL4_9MICO</name>
<comment type="function">
    <text evidence="8">Catalyzes the release of premature peptidyl moieties from peptidyl-tRNA molecules trapped in stalled 50S ribosomal subunits, and thus maintains levels of free tRNAs and 50S ribosomes.</text>
</comment>
<dbReference type="EC" id="3.1.1.29" evidence="1 8"/>
<dbReference type="NCBIfam" id="TIGR00447">
    <property type="entry name" value="pth"/>
    <property type="match status" value="1"/>
</dbReference>
<feature type="binding site" evidence="8">
    <location>
        <position position="19"/>
    </location>
    <ligand>
        <name>tRNA</name>
        <dbReference type="ChEBI" id="CHEBI:17843"/>
    </ligand>
</feature>
<dbReference type="EMBL" id="CP157483">
    <property type="protein sequence ID" value="XBO44715.1"/>
    <property type="molecule type" value="Genomic_DNA"/>
</dbReference>
<dbReference type="PANTHER" id="PTHR17224:SF1">
    <property type="entry name" value="PEPTIDYL-TRNA HYDROLASE"/>
    <property type="match status" value="1"/>
</dbReference>
<comment type="similarity">
    <text evidence="5 8 10">Belongs to the PTH family.</text>
</comment>
<dbReference type="Gene3D" id="3.40.50.1470">
    <property type="entry name" value="Peptidyl-tRNA hydrolase"/>
    <property type="match status" value="1"/>
</dbReference>
<gene>
    <name evidence="8 11" type="primary">pth</name>
    <name evidence="11" type="ORF">ABEG17_05060</name>
</gene>